<protein>
    <submittedName>
        <fullName evidence="2">Nucleotide-binding protein, PIN domain-containing protein</fullName>
    </submittedName>
</protein>
<comment type="caution">
    <text evidence="2">The sequence shown here is derived from an EMBL/GenBank/DDBJ whole genome shotgun (WGS) entry which is preliminary data.</text>
</comment>
<dbReference type="InterPro" id="IPR029060">
    <property type="entry name" value="PIN-like_dom_sf"/>
</dbReference>
<dbReference type="InterPro" id="IPR002716">
    <property type="entry name" value="PIN_dom"/>
</dbReference>
<reference evidence="2" key="1">
    <citation type="journal article" date="2020" name="mSystems">
        <title>Genome- and Community-Level Interaction Insights into Carbon Utilization and Element Cycling Functions of Hydrothermarchaeota in Hydrothermal Sediment.</title>
        <authorList>
            <person name="Zhou Z."/>
            <person name="Liu Y."/>
            <person name="Xu W."/>
            <person name="Pan J."/>
            <person name="Luo Z.H."/>
            <person name="Li M."/>
        </authorList>
    </citation>
    <scope>NUCLEOTIDE SEQUENCE [LARGE SCALE GENOMIC DNA]</scope>
    <source>
        <strain evidence="2">SpSt-374</strain>
    </source>
</reference>
<accession>A0A7C3VKL7</accession>
<feature type="domain" description="PIN" evidence="1">
    <location>
        <begin position="4"/>
        <end position="140"/>
    </location>
</feature>
<dbReference type="EMBL" id="DSPX01000043">
    <property type="protein sequence ID" value="HGF99997.1"/>
    <property type="molecule type" value="Genomic_DNA"/>
</dbReference>
<organism evidence="2">
    <name type="scientific">Planktothricoides sp. SpSt-374</name>
    <dbReference type="NCBI Taxonomy" id="2282167"/>
    <lineage>
        <taxon>Bacteria</taxon>
        <taxon>Bacillati</taxon>
        <taxon>Cyanobacteriota</taxon>
        <taxon>Cyanophyceae</taxon>
        <taxon>Oscillatoriophycideae</taxon>
        <taxon>Oscillatoriales</taxon>
        <taxon>Oscillatoriaceae</taxon>
        <taxon>Planktothricoides</taxon>
    </lineage>
</organism>
<name>A0A7C3VKL7_9CYAN</name>
<evidence type="ECO:0000259" key="1">
    <source>
        <dbReference type="Pfam" id="PF10130"/>
    </source>
</evidence>
<gene>
    <name evidence="2" type="ORF">ENR15_04870</name>
</gene>
<dbReference type="SUPFAM" id="SSF88723">
    <property type="entry name" value="PIN domain-like"/>
    <property type="match status" value="1"/>
</dbReference>
<proteinExistence type="predicted"/>
<sequence>MNLIVDANVLVGEVLRDRGRAFLANPNLKIYAGEKIIDETRYELQRRLRIMRERGRFSEITEQQLLTAANLAINSYIEFVPESVYAHLEPEARKRIPRDPNDWETVALALALPAAIWTEDYDFFGCGCPTWTTETLMLQLEMM</sequence>
<dbReference type="AlphaFoldDB" id="A0A7C3VKL7"/>
<dbReference type="Pfam" id="PF10130">
    <property type="entry name" value="PIN_2"/>
    <property type="match status" value="1"/>
</dbReference>
<evidence type="ECO:0000313" key="2">
    <source>
        <dbReference type="EMBL" id="HGF99997.1"/>
    </source>
</evidence>